<gene>
    <name evidence="1" type="ORF">ERS852395_01439</name>
</gene>
<evidence type="ECO:0000313" key="2">
    <source>
        <dbReference type="Proteomes" id="UP000095447"/>
    </source>
</evidence>
<dbReference type="AlphaFoldDB" id="A0A174A2P1"/>
<sequence>MINLKNTCILVRTEEENETLLKEAEKQGFHWYSKGNCKPLPGQHFPDILKFCNNKDVAHSMRIGAEDSTFYEASELLGGKEMTAREFIKWYVNVDFSCGRRNCDECILGRKNTKCNNQLCTTCNWKNNIDELLEIAKSGRITVPTPEEKAISALENFIENPDRTALNDEFVESLKLAVEKLKEVKIDGEINT</sequence>
<reference evidence="1 2" key="1">
    <citation type="submission" date="2015-09" db="EMBL/GenBank/DDBJ databases">
        <authorList>
            <consortium name="Pathogen Informatics"/>
        </authorList>
    </citation>
    <scope>NUCLEOTIDE SEQUENCE [LARGE SCALE GENOMIC DNA]</scope>
    <source>
        <strain evidence="1 2">2789STDY5608838</strain>
    </source>
</reference>
<name>A0A174A2P1_9FIRM</name>
<dbReference type="RefSeq" id="WP_055053187.1">
    <property type="nucleotide sequence ID" value="NZ_CYZA01000006.1"/>
</dbReference>
<accession>A0A174A2P1</accession>
<protein>
    <submittedName>
        <fullName evidence="1">Uncharacterized protein</fullName>
    </submittedName>
</protein>
<dbReference type="Proteomes" id="UP000095447">
    <property type="component" value="Unassembled WGS sequence"/>
</dbReference>
<evidence type="ECO:0000313" key="1">
    <source>
        <dbReference type="EMBL" id="CUN82871.1"/>
    </source>
</evidence>
<proteinExistence type="predicted"/>
<dbReference type="EMBL" id="CYZA01000006">
    <property type="protein sequence ID" value="CUN82871.1"/>
    <property type="molecule type" value="Genomic_DNA"/>
</dbReference>
<organism evidence="1 2">
    <name type="scientific">Blautia obeum</name>
    <dbReference type="NCBI Taxonomy" id="40520"/>
    <lineage>
        <taxon>Bacteria</taxon>
        <taxon>Bacillati</taxon>
        <taxon>Bacillota</taxon>
        <taxon>Clostridia</taxon>
        <taxon>Lachnospirales</taxon>
        <taxon>Lachnospiraceae</taxon>
        <taxon>Blautia</taxon>
    </lineage>
</organism>